<keyword evidence="4" id="KW-1185">Reference proteome</keyword>
<name>A0A9N9KSU9_9HELO</name>
<evidence type="ECO:0000313" key="3">
    <source>
        <dbReference type="EMBL" id="CAG8952338.1"/>
    </source>
</evidence>
<gene>
    <name evidence="3" type="ORF">HYFRA_00001084</name>
</gene>
<evidence type="ECO:0000313" key="4">
    <source>
        <dbReference type="Proteomes" id="UP000696280"/>
    </source>
</evidence>
<feature type="region of interest" description="Disordered" evidence="1">
    <location>
        <begin position="281"/>
        <end position="306"/>
    </location>
</feature>
<dbReference type="SUPFAM" id="SSF53098">
    <property type="entry name" value="Ribonuclease H-like"/>
    <property type="match status" value="1"/>
</dbReference>
<dbReference type="Gene3D" id="3.30.420.10">
    <property type="entry name" value="Ribonuclease H-like superfamily/Ribonuclease H"/>
    <property type="match status" value="1"/>
</dbReference>
<feature type="compositionally biased region" description="Polar residues" evidence="1">
    <location>
        <begin position="322"/>
        <end position="338"/>
    </location>
</feature>
<dbReference type="InterPro" id="IPR040151">
    <property type="entry name" value="Gfd2/YDR514C-like"/>
</dbReference>
<dbReference type="InterPro" id="IPR048519">
    <property type="entry name" value="Gfd2/YDR514C-like_C"/>
</dbReference>
<dbReference type="PANTHER" id="PTHR28083:SF1">
    <property type="entry name" value="GOOD FOR FULL DBP5 ACTIVITY PROTEIN 2"/>
    <property type="match status" value="1"/>
</dbReference>
<dbReference type="AlphaFoldDB" id="A0A9N9KSU9"/>
<dbReference type="Proteomes" id="UP000696280">
    <property type="component" value="Unassembled WGS sequence"/>
</dbReference>
<accession>A0A9N9KSU9</accession>
<dbReference type="GO" id="GO:0003676">
    <property type="term" value="F:nucleic acid binding"/>
    <property type="evidence" value="ECO:0007669"/>
    <property type="project" value="InterPro"/>
</dbReference>
<sequence length="357" mass="39903">MSTRPTPELDRLHALLLSHYKPLFVSIDFEGHQFICKGFKPSINTQVGLSILDTNKLSQPLPKGGLAIDTFHYVTGERAYFEKVERTTNWGKSQHIHHSEMGNKIKQFLPRDRKIVLVGHGISGDIAALRKLRINLGPTAIMGTLDTCTIFRELTGRIAKLKDILVDVGCIFSRLHNASNDANFTLRALLLLAINNPGQSSLQEWQADAFRAISTEPLPEKAMGRFRQLERRDQKLLKVTELNFPELPTSKPVVPHTHCIPNATSNISYASRNLKNSVRTIRPTNSMPVHASKANTNTNSSPWHKQNFSRSLASRTTNIVDLEGSSSKQNENNFSTYGPTKKPHTLSSHKAFHAQSS</sequence>
<dbReference type="InterPro" id="IPR036397">
    <property type="entry name" value="RNaseH_sf"/>
</dbReference>
<evidence type="ECO:0000259" key="2">
    <source>
        <dbReference type="Pfam" id="PF21762"/>
    </source>
</evidence>
<feature type="domain" description="Gfd2/YDR514C-like C-terminal" evidence="2">
    <location>
        <begin position="24"/>
        <end position="191"/>
    </location>
</feature>
<evidence type="ECO:0000256" key="1">
    <source>
        <dbReference type="SAM" id="MobiDB-lite"/>
    </source>
</evidence>
<reference evidence="3" key="1">
    <citation type="submission" date="2021-07" db="EMBL/GenBank/DDBJ databases">
        <authorList>
            <person name="Durling M."/>
        </authorList>
    </citation>
    <scope>NUCLEOTIDE SEQUENCE</scope>
</reference>
<proteinExistence type="predicted"/>
<feature type="region of interest" description="Disordered" evidence="1">
    <location>
        <begin position="322"/>
        <end position="357"/>
    </location>
</feature>
<dbReference type="PANTHER" id="PTHR28083">
    <property type="entry name" value="GOOD FOR FULL DBP5 ACTIVITY PROTEIN 2"/>
    <property type="match status" value="1"/>
</dbReference>
<dbReference type="OrthoDB" id="5953249at2759"/>
<dbReference type="GO" id="GO:0005634">
    <property type="term" value="C:nucleus"/>
    <property type="evidence" value="ECO:0007669"/>
    <property type="project" value="TreeGrafter"/>
</dbReference>
<protein>
    <recommendedName>
        <fullName evidence="2">Gfd2/YDR514C-like C-terminal domain-containing protein</fullName>
    </recommendedName>
</protein>
<organism evidence="3 4">
    <name type="scientific">Hymenoscyphus fraxineus</name>
    <dbReference type="NCBI Taxonomy" id="746836"/>
    <lineage>
        <taxon>Eukaryota</taxon>
        <taxon>Fungi</taxon>
        <taxon>Dikarya</taxon>
        <taxon>Ascomycota</taxon>
        <taxon>Pezizomycotina</taxon>
        <taxon>Leotiomycetes</taxon>
        <taxon>Helotiales</taxon>
        <taxon>Helotiaceae</taxon>
        <taxon>Hymenoscyphus</taxon>
    </lineage>
</organism>
<dbReference type="InterPro" id="IPR012337">
    <property type="entry name" value="RNaseH-like_sf"/>
</dbReference>
<dbReference type="EMBL" id="CAJVRL010000045">
    <property type="protein sequence ID" value="CAG8952338.1"/>
    <property type="molecule type" value="Genomic_DNA"/>
</dbReference>
<dbReference type="Pfam" id="PF21762">
    <property type="entry name" value="DEDDh_C"/>
    <property type="match status" value="1"/>
</dbReference>
<comment type="caution">
    <text evidence="3">The sequence shown here is derived from an EMBL/GenBank/DDBJ whole genome shotgun (WGS) entry which is preliminary data.</text>
</comment>